<keyword evidence="4" id="KW-1133">Transmembrane helix</keyword>
<dbReference type="AlphaFoldDB" id="A0A238JA74"/>
<dbReference type="SMART" id="SM00563">
    <property type="entry name" value="PlsC"/>
    <property type="match status" value="1"/>
</dbReference>
<organism evidence="6 7">
    <name type="scientific">Pelagimonas phthalicica</name>
    <dbReference type="NCBI Taxonomy" id="1037362"/>
    <lineage>
        <taxon>Bacteria</taxon>
        <taxon>Pseudomonadati</taxon>
        <taxon>Pseudomonadota</taxon>
        <taxon>Alphaproteobacteria</taxon>
        <taxon>Rhodobacterales</taxon>
        <taxon>Roseobacteraceae</taxon>
        <taxon>Pelagimonas</taxon>
    </lineage>
</organism>
<dbReference type="GO" id="GO:0006654">
    <property type="term" value="P:phosphatidic acid biosynthetic process"/>
    <property type="evidence" value="ECO:0007669"/>
    <property type="project" value="TreeGrafter"/>
</dbReference>
<comment type="pathway">
    <text evidence="1">Lipid metabolism.</text>
</comment>
<sequence length="249" mass="27511">MQWLKSLIFVIYIYLFMAVWGVVCFPLLLHPKGARWVCGVYAAHVLWLARVFLGIKTEIRGPIPTGEVVIAAKHQSFLDIMMIYDAVPAAKFIMKRELLFTPFIGQYAWRLGCVPVNRGKRGKAIAQMLEDVKKGAAQPGQLVIYSQGTRVAPGDYKPYKVGTAAIYKETGWPCVPAATNVGLLWPRKGIMRKPGLAVVEFLDPIPPGMAKADFMAQLETRVEAKSNALMKELGFDAESKLAGGAERSL</sequence>
<reference evidence="7" key="1">
    <citation type="submission" date="2017-05" db="EMBL/GenBank/DDBJ databases">
        <authorList>
            <person name="Rodrigo-Torres L."/>
            <person name="Arahal R. D."/>
            <person name="Lucena T."/>
        </authorList>
    </citation>
    <scope>NUCLEOTIDE SEQUENCE [LARGE SCALE GENOMIC DNA]</scope>
    <source>
        <strain evidence="7">CECT 8649</strain>
    </source>
</reference>
<keyword evidence="7" id="KW-1185">Reference proteome</keyword>
<keyword evidence="3 6" id="KW-0012">Acyltransferase</keyword>
<evidence type="ECO:0000259" key="5">
    <source>
        <dbReference type="SMART" id="SM00563"/>
    </source>
</evidence>
<evidence type="ECO:0000256" key="4">
    <source>
        <dbReference type="SAM" id="Phobius"/>
    </source>
</evidence>
<dbReference type="PANTHER" id="PTHR10434">
    <property type="entry name" value="1-ACYL-SN-GLYCEROL-3-PHOSPHATE ACYLTRANSFERASE"/>
    <property type="match status" value="1"/>
</dbReference>
<evidence type="ECO:0000313" key="6">
    <source>
        <dbReference type="EMBL" id="SMX27104.1"/>
    </source>
</evidence>
<dbReference type="GO" id="GO:0003841">
    <property type="term" value="F:1-acylglycerol-3-phosphate O-acyltransferase activity"/>
    <property type="evidence" value="ECO:0007669"/>
    <property type="project" value="UniProtKB-EC"/>
</dbReference>
<gene>
    <name evidence="6" type="primary">plsC</name>
    <name evidence="6" type="ORF">TRP8649_01206</name>
</gene>
<feature type="domain" description="Phospholipid/glycerol acyltransferase" evidence="5">
    <location>
        <begin position="68"/>
        <end position="182"/>
    </location>
</feature>
<proteinExistence type="predicted"/>
<name>A0A238JA74_9RHOB</name>
<dbReference type="Proteomes" id="UP000225972">
    <property type="component" value="Unassembled WGS sequence"/>
</dbReference>
<evidence type="ECO:0000256" key="1">
    <source>
        <dbReference type="ARBA" id="ARBA00005189"/>
    </source>
</evidence>
<feature type="transmembrane region" description="Helical" evidence="4">
    <location>
        <begin position="7"/>
        <end position="28"/>
    </location>
</feature>
<dbReference type="InterPro" id="IPR002123">
    <property type="entry name" value="Plipid/glycerol_acylTrfase"/>
</dbReference>
<dbReference type="RefSeq" id="WP_099243297.1">
    <property type="nucleotide sequence ID" value="NZ_FXXP01000001.1"/>
</dbReference>
<dbReference type="OrthoDB" id="5290997at2"/>
<feature type="transmembrane region" description="Helical" evidence="4">
    <location>
        <begin position="34"/>
        <end position="53"/>
    </location>
</feature>
<keyword evidence="2 6" id="KW-0808">Transferase</keyword>
<evidence type="ECO:0000256" key="2">
    <source>
        <dbReference type="ARBA" id="ARBA00022679"/>
    </source>
</evidence>
<dbReference type="CDD" id="cd07989">
    <property type="entry name" value="LPLAT_AGPAT-like"/>
    <property type="match status" value="1"/>
</dbReference>
<dbReference type="EMBL" id="FXXP01000001">
    <property type="protein sequence ID" value="SMX27104.1"/>
    <property type="molecule type" value="Genomic_DNA"/>
</dbReference>
<protein>
    <submittedName>
        <fullName evidence="6">1-acyl-sn-glycerol-3-phosphate acyltransferase</fullName>
        <ecNumber evidence="6">2.3.1.51</ecNumber>
    </submittedName>
</protein>
<dbReference type="SUPFAM" id="SSF69593">
    <property type="entry name" value="Glycerol-3-phosphate (1)-acyltransferase"/>
    <property type="match status" value="1"/>
</dbReference>
<accession>A0A238JA74</accession>
<evidence type="ECO:0000313" key="7">
    <source>
        <dbReference type="Proteomes" id="UP000225972"/>
    </source>
</evidence>
<dbReference type="Pfam" id="PF01553">
    <property type="entry name" value="Acyltransferase"/>
    <property type="match status" value="1"/>
</dbReference>
<dbReference type="EC" id="2.3.1.51" evidence="6"/>
<dbReference type="PANTHER" id="PTHR10434:SF40">
    <property type="entry name" value="1-ACYL-SN-GLYCEROL-3-PHOSPHATE ACYLTRANSFERASE"/>
    <property type="match status" value="1"/>
</dbReference>
<evidence type="ECO:0000256" key="3">
    <source>
        <dbReference type="ARBA" id="ARBA00023315"/>
    </source>
</evidence>
<keyword evidence="4" id="KW-0472">Membrane</keyword>
<keyword evidence="4" id="KW-0812">Transmembrane</keyword>